<feature type="coiled-coil region" evidence="1">
    <location>
        <begin position="326"/>
        <end position="404"/>
    </location>
</feature>
<evidence type="ECO:0000313" key="3">
    <source>
        <dbReference type="EMBL" id="MEO3716097.1"/>
    </source>
</evidence>
<gene>
    <name evidence="3" type="ORF">QP460_000615</name>
</gene>
<dbReference type="InterPro" id="IPR018760">
    <property type="entry name" value="DUF2326"/>
</dbReference>
<dbReference type="EMBL" id="JASOOY020000002">
    <property type="protein sequence ID" value="MEO3716097.1"/>
    <property type="molecule type" value="Genomic_DNA"/>
</dbReference>
<evidence type="ECO:0000256" key="1">
    <source>
        <dbReference type="SAM" id="Coils"/>
    </source>
</evidence>
<reference evidence="3" key="2">
    <citation type="submission" date="2024-05" db="EMBL/GenBank/DDBJ databases">
        <authorList>
            <person name="Wolfe A."/>
        </authorList>
    </citation>
    <scope>NUCLEOTIDE SEQUENCE</scope>
    <source>
        <strain evidence="3">UMB1064</strain>
    </source>
</reference>
<protein>
    <submittedName>
        <fullName evidence="3">DUF2326 domain-containing protein</fullName>
    </submittedName>
</protein>
<comment type="caution">
    <text evidence="3">The sequence shown here is derived from an EMBL/GenBank/DDBJ whole genome shotgun (WGS) entry which is preliminary data.</text>
</comment>
<accession>A0AAW9SR54</accession>
<dbReference type="RefSeq" id="WP_284827087.1">
    <property type="nucleotide sequence ID" value="NZ_JASOOY020000002.1"/>
</dbReference>
<proteinExistence type="predicted"/>
<dbReference type="Gene3D" id="3.40.50.300">
    <property type="entry name" value="P-loop containing nucleotide triphosphate hydrolases"/>
    <property type="match status" value="1"/>
</dbReference>
<dbReference type="Proteomes" id="UP001223646">
    <property type="component" value="Unassembled WGS sequence"/>
</dbReference>
<feature type="domain" description="DUF2326" evidence="2">
    <location>
        <begin position="431"/>
        <end position="515"/>
    </location>
</feature>
<dbReference type="Pfam" id="PF10088">
    <property type="entry name" value="DUF2326"/>
    <property type="match status" value="1"/>
</dbReference>
<organism evidence="3 4">
    <name type="scientific">Corynebacterium amycolatum</name>
    <dbReference type="NCBI Taxonomy" id="43765"/>
    <lineage>
        <taxon>Bacteria</taxon>
        <taxon>Bacillati</taxon>
        <taxon>Actinomycetota</taxon>
        <taxon>Actinomycetes</taxon>
        <taxon>Mycobacteriales</taxon>
        <taxon>Corynebacteriaceae</taxon>
        <taxon>Corynebacterium</taxon>
    </lineage>
</organism>
<reference evidence="3" key="1">
    <citation type="submission" date="2023-05" db="EMBL/GenBank/DDBJ databases">
        <authorList>
            <person name="Du J."/>
        </authorList>
    </citation>
    <scope>NUCLEOTIDE SEQUENCE</scope>
    <source>
        <strain evidence="3">UMB1064</strain>
    </source>
</reference>
<evidence type="ECO:0000313" key="4">
    <source>
        <dbReference type="Proteomes" id="UP001223646"/>
    </source>
</evidence>
<keyword evidence="1" id="KW-0175">Coiled coil</keyword>
<evidence type="ECO:0000259" key="2">
    <source>
        <dbReference type="Pfam" id="PF10088"/>
    </source>
</evidence>
<sequence length="553" mass="63265">MLVEFDSDAFFHDKQRPGPLRLKEGLNTVLGTENTENSIGKSTTLLAIDFCFGGSDYIDKAKDVVKNIGHHEIRFAFLLGGETHYFRRATDTPNAVTLCDKEYRALRTMTLEDFKGFVGTQYGLQETGITLRQAVSNFFRIWQRKNSDVDHPLLAYPRDTQADGVKRLLKLFDEYTKLQGFMAAKEEAVRELDLFNAAGRYYDFPRARNVTEVKNNTQRIEDLETERDQAGLRAGLTAKDYTSAQQAAINEVQAEREPLLRRFNQIGRQINSMRQAKGISSEVSLTKKFDSLREFFPGANIEHIESIEHFHRSIRQVLDSEFKAETKQLEEERGRIQQRLDQLSARLEDLSVAPTATQADIRAYSELDRQIRSLRNANKAFHDEQRLREAKKQASEALDEASESILKDIEYKLNGAMQRLDGEITREERTPPSIQIPAIDKYSYEIENDSGTGSTQRGLISFDLAMLETTLLPAVAHDSMLVQPIEDQAFDGIAQVYARQRKQVFLAIDKISRYSEETRQILTKSAFIHLEPGRELFGRSWSKKKKRKANDSE</sequence>
<dbReference type="AlphaFoldDB" id="A0AAW9SR54"/>
<dbReference type="InterPro" id="IPR027417">
    <property type="entry name" value="P-loop_NTPase"/>
</dbReference>
<name>A0AAW9SR54_CORAY</name>